<comment type="caution">
    <text evidence="4">The sequence shown here is derived from an EMBL/GenBank/DDBJ whole genome shotgun (WGS) entry which is preliminary data.</text>
</comment>
<dbReference type="PANTHER" id="PTHR43026">
    <property type="entry name" value="2-HYDROXYACID DEHYDROGENASE HOMOLOG 1-RELATED"/>
    <property type="match status" value="1"/>
</dbReference>
<dbReference type="InterPro" id="IPR036291">
    <property type="entry name" value="NAD(P)-bd_dom_sf"/>
</dbReference>
<dbReference type="Proteomes" id="UP000265489">
    <property type="component" value="Unassembled WGS sequence"/>
</dbReference>
<proteinExistence type="inferred from homology"/>
<protein>
    <recommendedName>
        <fullName evidence="3">D-isomer specific 2-hydroxyacid dehydrogenase NAD-binding domain-containing protein</fullName>
    </recommendedName>
</protein>
<evidence type="ECO:0000313" key="4">
    <source>
        <dbReference type="EMBL" id="RGU89657.1"/>
    </source>
</evidence>
<feature type="domain" description="D-isomer specific 2-hydroxyacid dehydrogenase NAD-binding" evidence="3">
    <location>
        <begin position="37"/>
        <end position="100"/>
    </location>
</feature>
<organism evidence="4 5">
    <name type="scientific">Holdemanella biformis</name>
    <dbReference type="NCBI Taxonomy" id="1735"/>
    <lineage>
        <taxon>Bacteria</taxon>
        <taxon>Bacillati</taxon>
        <taxon>Bacillota</taxon>
        <taxon>Erysipelotrichia</taxon>
        <taxon>Erysipelotrichales</taxon>
        <taxon>Erysipelotrichaceae</taxon>
        <taxon>Holdemanella</taxon>
    </lineage>
</organism>
<dbReference type="Pfam" id="PF02826">
    <property type="entry name" value="2-Hacid_dh_C"/>
    <property type="match status" value="1"/>
</dbReference>
<dbReference type="AlphaFoldDB" id="A0A395W4J9"/>
<dbReference type="SUPFAM" id="SSF51735">
    <property type="entry name" value="NAD(P)-binding Rossmann-fold domains"/>
    <property type="match status" value="1"/>
</dbReference>
<evidence type="ECO:0000256" key="1">
    <source>
        <dbReference type="ARBA" id="ARBA00005854"/>
    </source>
</evidence>
<dbReference type="InterPro" id="IPR006140">
    <property type="entry name" value="D-isomer_DH_NAD-bd"/>
</dbReference>
<comment type="similarity">
    <text evidence="1">Belongs to the D-isomer specific 2-hydroxyacid dehydrogenase family.</text>
</comment>
<accession>A0A395W4J9</accession>
<sequence>MSFSSKPKDLATLGVYRKLVHILEVYHKKEVVRNCEKQIKKGVLMINTSRGEIIDTNALIEGIENEQEVIHIDHNYNAIKNRDLLILKAYPNVIVTPHAAFYTD</sequence>
<name>A0A395W4J9_9FIRM</name>
<evidence type="ECO:0000313" key="5">
    <source>
        <dbReference type="Proteomes" id="UP000265489"/>
    </source>
</evidence>
<dbReference type="PANTHER" id="PTHR43026:SF1">
    <property type="entry name" value="2-HYDROXYACID DEHYDROGENASE HOMOLOG 1-RELATED"/>
    <property type="match status" value="1"/>
</dbReference>
<reference evidence="4 5" key="1">
    <citation type="submission" date="2018-08" db="EMBL/GenBank/DDBJ databases">
        <title>A genome reference for cultivated species of the human gut microbiota.</title>
        <authorList>
            <person name="Zou Y."/>
            <person name="Xue W."/>
            <person name="Luo G."/>
        </authorList>
    </citation>
    <scope>NUCLEOTIDE SEQUENCE [LARGE SCALE GENOMIC DNA]</scope>
    <source>
        <strain evidence="4 5">AF15-20</strain>
    </source>
</reference>
<dbReference type="GO" id="GO:0051287">
    <property type="term" value="F:NAD binding"/>
    <property type="evidence" value="ECO:0007669"/>
    <property type="project" value="InterPro"/>
</dbReference>
<keyword evidence="2" id="KW-0520">NAD</keyword>
<evidence type="ECO:0000256" key="2">
    <source>
        <dbReference type="ARBA" id="ARBA00023027"/>
    </source>
</evidence>
<dbReference type="EMBL" id="QRYQ01000025">
    <property type="protein sequence ID" value="RGU89657.1"/>
    <property type="molecule type" value="Genomic_DNA"/>
</dbReference>
<dbReference type="RefSeq" id="WP_118325754.1">
    <property type="nucleotide sequence ID" value="NZ_CATXNH010000027.1"/>
</dbReference>
<gene>
    <name evidence="4" type="ORF">DWW32_10695</name>
</gene>
<evidence type="ECO:0000259" key="3">
    <source>
        <dbReference type="Pfam" id="PF02826"/>
    </source>
</evidence>
<dbReference type="InterPro" id="IPR058205">
    <property type="entry name" value="D-LDH-like"/>
</dbReference>
<dbReference type="Gene3D" id="3.40.50.720">
    <property type="entry name" value="NAD(P)-binding Rossmann-like Domain"/>
    <property type="match status" value="1"/>
</dbReference>
<dbReference type="GeneID" id="80426413"/>